<evidence type="ECO:0000313" key="9">
    <source>
        <dbReference type="EMBL" id="NMM98574.1"/>
    </source>
</evidence>
<dbReference type="Proteomes" id="UP000543419">
    <property type="component" value="Unassembled WGS sequence"/>
</dbReference>
<dbReference type="GO" id="GO:0003677">
    <property type="term" value="F:DNA binding"/>
    <property type="evidence" value="ECO:0007669"/>
    <property type="project" value="UniProtKB-UniRule"/>
</dbReference>
<dbReference type="PROSITE" id="PS01300">
    <property type="entry name" value="RECR"/>
    <property type="match status" value="1"/>
</dbReference>
<dbReference type="InterPro" id="IPR015967">
    <property type="entry name" value="Rcmb_RecR_Znf"/>
</dbReference>
<evidence type="ECO:0000256" key="2">
    <source>
        <dbReference type="ARBA" id="ARBA00022763"/>
    </source>
</evidence>
<organism evidence="9 10">
    <name type="scientific">Bifidobacterium olomucense</name>
    <dbReference type="NCBI Taxonomy" id="2675324"/>
    <lineage>
        <taxon>Bacteria</taxon>
        <taxon>Bacillati</taxon>
        <taxon>Actinomycetota</taxon>
        <taxon>Actinomycetes</taxon>
        <taxon>Bifidobacteriales</taxon>
        <taxon>Bifidobacteriaceae</taxon>
        <taxon>Bifidobacterium</taxon>
    </lineage>
</organism>
<dbReference type="SUPFAM" id="SSF111304">
    <property type="entry name" value="Recombination protein RecR"/>
    <property type="match status" value="1"/>
</dbReference>
<feature type="zinc finger region" description="C4-type" evidence="7">
    <location>
        <begin position="59"/>
        <end position="74"/>
    </location>
</feature>
<dbReference type="GO" id="GO:0006281">
    <property type="term" value="P:DNA repair"/>
    <property type="evidence" value="ECO:0007669"/>
    <property type="project" value="UniProtKB-UniRule"/>
</dbReference>
<evidence type="ECO:0000259" key="8">
    <source>
        <dbReference type="PROSITE" id="PS50880"/>
    </source>
</evidence>
<dbReference type="Gene3D" id="6.10.250.240">
    <property type="match status" value="1"/>
</dbReference>
<keyword evidence="2 7" id="KW-0227">DNA damage</keyword>
<evidence type="ECO:0000256" key="5">
    <source>
        <dbReference type="ARBA" id="ARBA00023172"/>
    </source>
</evidence>
<keyword evidence="10" id="KW-1185">Reference proteome</keyword>
<sequence length="203" mass="21891">MALAYDGAIQRLIDAFGHLPGIGPKGAQRIAFYILSAPEDEARELAEAIEEVKAKIRFCDICGNVCESSPCPVCLDPRRDRSVICVVEEPKDVMSIERTREYRGLYHVLGGAINPMANVGPSDLKIAGLIKRLESTGADEVKEVILALDPNIEGEATASYLSQLLRPSGVKITRLASGLPVGSDLEYADEITLGRALAGRREA</sequence>
<protein>
    <recommendedName>
        <fullName evidence="7">Recombination protein RecR</fullName>
    </recommendedName>
</protein>
<evidence type="ECO:0000256" key="1">
    <source>
        <dbReference type="ARBA" id="ARBA00022723"/>
    </source>
</evidence>
<dbReference type="CDD" id="cd01025">
    <property type="entry name" value="TOPRIM_recR"/>
    <property type="match status" value="1"/>
</dbReference>
<dbReference type="GO" id="GO:0006310">
    <property type="term" value="P:DNA recombination"/>
    <property type="evidence" value="ECO:0007669"/>
    <property type="project" value="UniProtKB-UniRule"/>
</dbReference>
<name>A0A7Y0EY89_9BIFI</name>
<gene>
    <name evidence="7" type="primary">recR</name>
    <name evidence="9" type="ORF">G1C97_1526</name>
</gene>
<dbReference type="Pfam" id="PF02132">
    <property type="entry name" value="RecR_ZnF"/>
    <property type="match status" value="1"/>
</dbReference>
<dbReference type="PANTHER" id="PTHR30446:SF0">
    <property type="entry name" value="RECOMBINATION PROTEIN RECR"/>
    <property type="match status" value="1"/>
</dbReference>
<keyword evidence="4 7" id="KW-0862">Zinc</keyword>
<dbReference type="SMART" id="SM00493">
    <property type="entry name" value="TOPRIM"/>
    <property type="match status" value="1"/>
</dbReference>
<accession>A0A7Y0EY89</accession>
<dbReference type="InterPro" id="IPR006171">
    <property type="entry name" value="TOPRIM_dom"/>
</dbReference>
<dbReference type="RefSeq" id="WP_169241261.1">
    <property type="nucleotide sequence ID" value="NZ_JAAIIG010000006.1"/>
</dbReference>
<evidence type="ECO:0000256" key="6">
    <source>
        <dbReference type="ARBA" id="ARBA00023204"/>
    </source>
</evidence>
<evidence type="ECO:0000313" key="10">
    <source>
        <dbReference type="Proteomes" id="UP000543419"/>
    </source>
</evidence>
<comment type="similarity">
    <text evidence="7">Belongs to the RecR family.</text>
</comment>
<dbReference type="PANTHER" id="PTHR30446">
    <property type="entry name" value="RECOMBINATION PROTEIN RECR"/>
    <property type="match status" value="1"/>
</dbReference>
<keyword evidence="3 7" id="KW-0863">Zinc-finger</keyword>
<keyword evidence="5 7" id="KW-0233">DNA recombination</keyword>
<dbReference type="InterPro" id="IPR023627">
    <property type="entry name" value="Rcmb_RecR"/>
</dbReference>
<dbReference type="PROSITE" id="PS50880">
    <property type="entry name" value="TOPRIM"/>
    <property type="match status" value="1"/>
</dbReference>
<dbReference type="Pfam" id="PF13662">
    <property type="entry name" value="Toprim_4"/>
    <property type="match status" value="1"/>
</dbReference>
<dbReference type="InterPro" id="IPR000093">
    <property type="entry name" value="DNA_Rcmb_RecR"/>
</dbReference>
<dbReference type="GO" id="GO:0008270">
    <property type="term" value="F:zinc ion binding"/>
    <property type="evidence" value="ECO:0007669"/>
    <property type="project" value="UniProtKB-KW"/>
</dbReference>
<reference evidence="9 10" key="1">
    <citation type="submission" date="2020-02" db="EMBL/GenBank/DDBJ databases">
        <title>Characterization of phylogenetic diversity of novel bifidobacterial species isolated in Czech ZOOs.</title>
        <authorList>
            <person name="Lugli G.A."/>
            <person name="Vera N.B."/>
            <person name="Ventura M."/>
        </authorList>
    </citation>
    <scope>NUCLEOTIDE SEQUENCE [LARGE SCALE GENOMIC DNA]</scope>
    <source>
        <strain evidence="9 10">DSM 109959</strain>
    </source>
</reference>
<dbReference type="Pfam" id="PF21176">
    <property type="entry name" value="RecR_HhH"/>
    <property type="match status" value="1"/>
</dbReference>
<feature type="domain" description="Toprim" evidence="8">
    <location>
        <begin position="82"/>
        <end position="180"/>
    </location>
</feature>
<dbReference type="AlphaFoldDB" id="A0A7Y0EY89"/>
<evidence type="ECO:0000256" key="7">
    <source>
        <dbReference type="HAMAP-Rule" id="MF_00017"/>
    </source>
</evidence>
<keyword evidence="1 7" id="KW-0479">Metal-binding</keyword>
<dbReference type="InterPro" id="IPR034137">
    <property type="entry name" value="TOPRIM_RecR"/>
</dbReference>
<dbReference type="Gene3D" id="3.40.1360.10">
    <property type="match status" value="1"/>
</dbReference>
<dbReference type="EMBL" id="JAAIIG010000006">
    <property type="protein sequence ID" value="NMM98574.1"/>
    <property type="molecule type" value="Genomic_DNA"/>
</dbReference>
<dbReference type="NCBIfam" id="TIGR00615">
    <property type="entry name" value="recR"/>
    <property type="match status" value="1"/>
</dbReference>
<comment type="function">
    <text evidence="7">May play a role in DNA repair. It seems to be involved in an RecBC-independent recombinational process of DNA repair. It may act with RecF and RecO.</text>
</comment>
<dbReference type="Pfam" id="PF21175">
    <property type="entry name" value="RecR_C"/>
    <property type="match status" value="1"/>
</dbReference>
<evidence type="ECO:0000256" key="3">
    <source>
        <dbReference type="ARBA" id="ARBA00022771"/>
    </source>
</evidence>
<dbReference type="HAMAP" id="MF_00017">
    <property type="entry name" value="RecR"/>
    <property type="match status" value="1"/>
</dbReference>
<keyword evidence="6 7" id="KW-0234">DNA repair</keyword>
<evidence type="ECO:0000256" key="4">
    <source>
        <dbReference type="ARBA" id="ARBA00022833"/>
    </source>
</evidence>
<proteinExistence type="inferred from homology"/>
<dbReference type="Gene3D" id="1.10.8.420">
    <property type="entry name" value="RecR Domain 1"/>
    <property type="match status" value="1"/>
</dbReference>
<comment type="caution">
    <text evidence="9">The sequence shown here is derived from an EMBL/GenBank/DDBJ whole genome shotgun (WGS) entry which is preliminary data.</text>
</comment>